<dbReference type="Pfam" id="PF12833">
    <property type="entry name" value="HTH_18"/>
    <property type="match status" value="1"/>
</dbReference>
<dbReference type="InterPro" id="IPR009057">
    <property type="entry name" value="Homeodomain-like_sf"/>
</dbReference>
<dbReference type="SUPFAM" id="SSF46689">
    <property type="entry name" value="Homeodomain-like"/>
    <property type="match status" value="1"/>
</dbReference>
<gene>
    <name evidence="5" type="ORF">FNW21_01630</name>
</gene>
<dbReference type="InterPro" id="IPR037923">
    <property type="entry name" value="HTH-like"/>
</dbReference>
<dbReference type="Gene3D" id="1.10.10.60">
    <property type="entry name" value="Homeodomain-like"/>
    <property type="match status" value="1"/>
</dbReference>
<dbReference type="OrthoDB" id="1096411at2"/>
<keyword evidence="2" id="KW-0238">DNA-binding</keyword>
<dbReference type="GO" id="GO:0003700">
    <property type="term" value="F:DNA-binding transcription factor activity"/>
    <property type="evidence" value="ECO:0007669"/>
    <property type="project" value="InterPro"/>
</dbReference>
<evidence type="ECO:0000256" key="3">
    <source>
        <dbReference type="ARBA" id="ARBA00023163"/>
    </source>
</evidence>
<dbReference type="GO" id="GO:0043565">
    <property type="term" value="F:sequence-specific DNA binding"/>
    <property type="evidence" value="ECO:0007669"/>
    <property type="project" value="InterPro"/>
</dbReference>
<accession>A0A553EDK8</accession>
<sequence length="285" mass="32521">MPKKSNHIPINTMVDMFGAGIAIGRASITELQTFEVAEQSHRDDYHLFFVLEKGNLSFEIDFQKYNAKSFSVIYIHPNQVHRLGPFENVTASFWAINNENLNPEYLKLLEDITPAKPLTLNEETFSIISEAVTLCIKLSERKNEKLHQSLLKDSCNTLVALVASQYLELSKSMDALSRFEIISKAFKTLLESNFISSKKPTEYAQTLNVSTAYLNECVKNTTGHSVSYHIQQRIILEAKRLLYHSGKSVKEIATELGYDEYNYFSRLFTKVTGMSALTFRNKNHD</sequence>
<evidence type="ECO:0000313" key="5">
    <source>
        <dbReference type="EMBL" id="TRX43062.1"/>
    </source>
</evidence>
<dbReference type="InterPro" id="IPR018060">
    <property type="entry name" value="HTH_AraC"/>
</dbReference>
<organism evidence="5 6">
    <name type="scientific">Flavobacterium restrictum</name>
    <dbReference type="NCBI Taxonomy" id="2594428"/>
    <lineage>
        <taxon>Bacteria</taxon>
        <taxon>Pseudomonadati</taxon>
        <taxon>Bacteroidota</taxon>
        <taxon>Flavobacteriia</taxon>
        <taxon>Flavobacteriales</taxon>
        <taxon>Flavobacteriaceae</taxon>
        <taxon>Flavobacterium</taxon>
    </lineage>
</organism>
<evidence type="ECO:0000259" key="4">
    <source>
        <dbReference type="PROSITE" id="PS01124"/>
    </source>
</evidence>
<dbReference type="InterPro" id="IPR014710">
    <property type="entry name" value="RmlC-like_jellyroll"/>
</dbReference>
<reference evidence="5 6" key="1">
    <citation type="submission" date="2019-07" db="EMBL/GenBank/DDBJ databases">
        <title>Novel species of Flavobacterium.</title>
        <authorList>
            <person name="Liu Q."/>
            <person name="Xin Y.-H."/>
        </authorList>
    </citation>
    <scope>NUCLEOTIDE SEQUENCE [LARGE SCALE GENOMIC DNA]</scope>
    <source>
        <strain evidence="5 6">LB1R34</strain>
    </source>
</reference>
<evidence type="ECO:0000313" key="6">
    <source>
        <dbReference type="Proteomes" id="UP000316371"/>
    </source>
</evidence>
<dbReference type="PANTHER" id="PTHR43280">
    <property type="entry name" value="ARAC-FAMILY TRANSCRIPTIONAL REGULATOR"/>
    <property type="match status" value="1"/>
</dbReference>
<dbReference type="PROSITE" id="PS01124">
    <property type="entry name" value="HTH_ARAC_FAMILY_2"/>
    <property type="match status" value="1"/>
</dbReference>
<dbReference type="Gene3D" id="2.60.120.10">
    <property type="entry name" value="Jelly Rolls"/>
    <property type="match status" value="1"/>
</dbReference>
<dbReference type="EMBL" id="VJZT01000001">
    <property type="protein sequence ID" value="TRX43062.1"/>
    <property type="molecule type" value="Genomic_DNA"/>
</dbReference>
<dbReference type="PANTHER" id="PTHR43280:SF32">
    <property type="entry name" value="TRANSCRIPTIONAL REGULATORY PROTEIN"/>
    <property type="match status" value="1"/>
</dbReference>
<dbReference type="AlphaFoldDB" id="A0A553EDK8"/>
<dbReference type="RefSeq" id="WP_144254984.1">
    <property type="nucleotide sequence ID" value="NZ_VJZT01000001.1"/>
</dbReference>
<dbReference type="SMART" id="SM00342">
    <property type="entry name" value="HTH_ARAC"/>
    <property type="match status" value="1"/>
</dbReference>
<proteinExistence type="predicted"/>
<evidence type="ECO:0000256" key="2">
    <source>
        <dbReference type="ARBA" id="ARBA00023125"/>
    </source>
</evidence>
<feature type="domain" description="HTH araC/xylS-type" evidence="4">
    <location>
        <begin position="184"/>
        <end position="282"/>
    </location>
</feature>
<keyword evidence="6" id="KW-1185">Reference proteome</keyword>
<dbReference type="Pfam" id="PF02311">
    <property type="entry name" value="AraC_binding"/>
    <property type="match status" value="1"/>
</dbReference>
<comment type="caution">
    <text evidence="5">The sequence shown here is derived from an EMBL/GenBank/DDBJ whole genome shotgun (WGS) entry which is preliminary data.</text>
</comment>
<evidence type="ECO:0000256" key="1">
    <source>
        <dbReference type="ARBA" id="ARBA00023015"/>
    </source>
</evidence>
<name>A0A553EDK8_9FLAO</name>
<dbReference type="Proteomes" id="UP000316371">
    <property type="component" value="Unassembled WGS sequence"/>
</dbReference>
<dbReference type="InterPro" id="IPR003313">
    <property type="entry name" value="AraC-bd"/>
</dbReference>
<keyword evidence="3" id="KW-0804">Transcription</keyword>
<protein>
    <submittedName>
        <fullName evidence="5">AraC family transcriptional regulator</fullName>
    </submittedName>
</protein>
<keyword evidence="1" id="KW-0805">Transcription regulation</keyword>
<dbReference type="SUPFAM" id="SSF51215">
    <property type="entry name" value="Regulatory protein AraC"/>
    <property type="match status" value="1"/>
</dbReference>